<keyword evidence="3" id="KW-0256">Endoplasmic reticulum</keyword>
<keyword evidence="2 6" id="KW-0812">Transmembrane</keyword>
<evidence type="ECO:0000313" key="7">
    <source>
        <dbReference type="EMBL" id="KIM59536.1"/>
    </source>
</evidence>
<comment type="subcellular location">
    <subcellularLocation>
        <location evidence="1">Endoplasmic reticulum membrane</location>
        <topology evidence="1">Multi-pass membrane protein</topology>
    </subcellularLocation>
</comment>
<evidence type="ECO:0000256" key="4">
    <source>
        <dbReference type="ARBA" id="ARBA00022989"/>
    </source>
</evidence>
<keyword evidence="4 6" id="KW-1133">Transmembrane helix</keyword>
<evidence type="ECO:0000256" key="5">
    <source>
        <dbReference type="ARBA" id="ARBA00023136"/>
    </source>
</evidence>
<dbReference type="Pfam" id="PF11712">
    <property type="entry name" value="Vma12"/>
    <property type="match status" value="1"/>
</dbReference>
<evidence type="ECO:0000256" key="3">
    <source>
        <dbReference type="ARBA" id="ARBA00022824"/>
    </source>
</evidence>
<proteinExistence type="predicted"/>
<name>A0A0C3DUA4_9AGAM</name>
<reference evidence="7 8" key="1">
    <citation type="submission" date="2014-04" db="EMBL/GenBank/DDBJ databases">
        <authorList>
            <consortium name="DOE Joint Genome Institute"/>
            <person name="Kuo A."/>
            <person name="Kohler A."/>
            <person name="Nagy L.G."/>
            <person name="Floudas D."/>
            <person name="Copeland A."/>
            <person name="Barry K.W."/>
            <person name="Cichocki N."/>
            <person name="Veneault-Fourrey C."/>
            <person name="LaButti K."/>
            <person name="Lindquist E.A."/>
            <person name="Lipzen A."/>
            <person name="Lundell T."/>
            <person name="Morin E."/>
            <person name="Murat C."/>
            <person name="Sun H."/>
            <person name="Tunlid A."/>
            <person name="Henrissat B."/>
            <person name="Grigoriev I.V."/>
            <person name="Hibbett D.S."/>
            <person name="Martin F."/>
            <person name="Nordberg H.P."/>
            <person name="Cantor M.N."/>
            <person name="Hua S.X."/>
        </authorList>
    </citation>
    <scope>NUCLEOTIDE SEQUENCE [LARGE SCALE GENOMIC DNA]</scope>
    <source>
        <strain evidence="7 8">Foug A</strain>
    </source>
</reference>
<dbReference type="GO" id="GO:0005789">
    <property type="term" value="C:endoplasmic reticulum membrane"/>
    <property type="evidence" value="ECO:0007669"/>
    <property type="project" value="UniProtKB-SubCell"/>
</dbReference>
<evidence type="ECO:0000256" key="6">
    <source>
        <dbReference type="SAM" id="Phobius"/>
    </source>
</evidence>
<evidence type="ECO:0000256" key="2">
    <source>
        <dbReference type="ARBA" id="ARBA00022692"/>
    </source>
</evidence>
<gene>
    <name evidence="7" type="ORF">SCLCIDRAFT_125944</name>
</gene>
<dbReference type="GO" id="GO:0070072">
    <property type="term" value="P:vacuolar proton-transporting V-type ATPase complex assembly"/>
    <property type="evidence" value="ECO:0007669"/>
    <property type="project" value="InterPro"/>
</dbReference>
<evidence type="ECO:0000256" key="1">
    <source>
        <dbReference type="ARBA" id="ARBA00004477"/>
    </source>
</evidence>
<dbReference type="PANTHER" id="PTHR31394:SF1">
    <property type="entry name" value="TRANSMEMBRANE PROTEIN 199"/>
    <property type="match status" value="1"/>
</dbReference>
<dbReference type="AlphaFoldDB" id="A0A0C3DUA4"/>
<feature type="transmembrane region" description="Helical" evidence="6">
    <location>
        <begin position="154"/>
        <end position="175"/>
    </location>
</feature>
<dbReference type="HOGENOM" id="CLU_083084_0_0_1"/>
<keyword evidence="5 6" id="KW-0472">Membrane</keyword>
<sequence length="231" mass="25600">MADSERLNVSLEPHLQDALASIQDLTPPKLADDLAPYLASERDPTTVGVIPYTILQKVSRWSQTSEGTKILQGCSPQLDPQSYTMISLLAGTRTSPEKHFPPYIPSDPLEERRRAIDDRKAISTVMNAILSVVGTGVATWWASDRTGLKLEWRALLAVSAAVVVALAEIILYMIWDSRKRPKLKNTRRRVTTKIEKDGKDTNIGDISVLATGTALDDLGRIRHRNTRVTDS</sequence>
<evidence type="ECO:0000313" key="8">
    <source>
        <dbReference type="Proteomes" id="UP000053989"/>
    </source>
</evidence>
<dbReference type="EMBL" id="KN822072">
    <property type="protein sequence ID" value="KIM59536.1"/>
    <property type="molecule type" value="Genomic_DNA"/>
</dbReference>
<dbReference type="InParanoid" id="A0A0C3DUA4"/>
<organism evidence="7 8">
    <name type="scientific">Scleroderma citrinum Foug A</name>
    <dbReference type="NCBI Taxonomy" id="1036808"/>
    <lineage>
        <taxon>Eukaryota</taxon>
        <taxon>Fungi</taxon>
        <taxon>Dikarya</taxon>
        <taxon>Basidiomycota</taxon>
        <taxon>Agaricomycotina</taxon>
        <taxon>Agaricomycetes</taxon>
        <taxon>Agaricomycetidae</taxon>
        <taxon>Boletales</taxon>
        <taxon>Sclerodermatineae</taxon>
        <taxon>Sclerodermataceae</taxon>
        <taxon>Scleroderma</taxon>
    </lineage>
</organism>
<feature type="transmembrane region" description="Helical" evidence="6">
    <location>
        <begin position="121"/>
        <end position="142"/>
    </location>
</feature>
<keyword evidence="8" id="KW-1185">Reference proteome</keyword>
<dbReference type="Proteomes" id="UP000053989">
    <property type="component" value="Unassembled WGS sequence"/>
</dbReference>
<protein>
    <recommendedName>
        <fullName evidence="9">Endoplasmic reticulum-based factor for assembly of V-ATPase</fullName>
    </recommendedName>
</protein>
<reference evidence="8" key="2">
    <citation type="submission" date="2015-01" db="EMBL/GenBank/DDBJ databases">
        <title>Evolutionary Origins and Diversification of the Mycorrhizal Mutualists.</title>
        <authorList>
            <consortium name="DOE Joint Genome Institute"/>
            <consortium name="Mycorrhizal Genomics Consortium"/>
            <person name="Kohler A."/>
            <person name="Kuo A."/>
            <person name="Nagy L.G."/>
            <person name="Floudas D."/>
            <person name="Copeland A."/>
            <person name="Barry K.W."/>
            <person name="Cichocki N."/>
            <person name="Veneault-Fourrey C."/>
            <person name="LaButti K."/>
            <person name="Lindquist E.A."/>
            <person name="Lipzen A."/>
            <person name="Lundell T."/>
            <person name="Morin E."/>
            <person name="Murat C."/>
            <person name="Riley R."/>
            <person name="Ohm R."/>
            <person name="Sun H."/>
            <person name="Tunlid A."/>
            <person name="Henrissat B."/>
            <person name="Grigoriev I.V."/>
            <person name="Hibbett D.S."/>
            <person name="Martin F."/>
        </authorList>
    </citation>
    <scope>NUCLEOTIDE SEQUENCE [LARGE SCALE GENOMIC DNA]</scope>
    <source>
        <strain evidence="8">Foug A</strain>
    </source>
</reference>
<dbReference type="PANTHER" id="PTHR31394">
    <property type="entry name" value="TRANSMEMBRANE PROTEIN 199"/>
    <property type="match status" value="1"/>
</dbReference>
<evidence type="ECO:0008006" key="9">
    <source>
        <dbReference type="Google" id="ProtNLM"/>
    </source>
</evidence>
<dbReference type="InterPro" id="IPR021013">
    <property type="entry name" value="ATPase_Vma12"/>
</dbReference>
<accession>A0A0C3DUA4</accession>
<dbReference type="OrthoDB" id="3193718at2759"/>